<dbReference type="KEGG" id="pph:Ppha_0705"/>
<dbReference type="STRING" id="324925.Ppha_0705"/>
<evidence type="ECO:0000313" key="2">
    <source>
        <dbReference type="EMBL" id="ACF43000.1"/>
    </source>
</evidence>
<gene>
    <name evidence="2" type="ordered locus">Ppha_0705</name>
</gene>
<dbReference type="eggNOG" id="ENOG5030E47">
    <property type="taxonomic scope" value="Bacteria"/>
</dbReference>
<dbReference type="RefSeq" id="WP_012507495.1">
    <property type="nucleotide sequence ID" value="NC_011060.1"/>
</dbReference>
<evidence type="ECO:0000313" key="3">
    <source>
        <dbReference type="Proteomes" id="UP000002724"/>
    </source>
</evidence>
<keyword evidence="1" id="KW-0812">Transmembrane</keyword>
<dbReference type="HOGENOM" id="CLU_749439_0_0_10"/>
<keyword evidence="3" id="KW-1185">Reference proteome</keyword>
<name>B4SE09_PELPB</name>
<dbReference type="EMBL" id="CP001110">
    <property type="protein sequence ID" value="ACF43000.1"/>
    <property type="molecule type" value="Genomic_DNA"/>
</dbReference>
<evidence type="ECO:0000256" key="1">
    <source>
        <dbReference type="SAM" id="Phobius"/>
    </source>
</evidence>
<dbReference type="OrthoDB" id="593939at2"/>
<proteinExistence type="predicted"/>
<sequence>MPRNAVPEATPPKRSLKKGAGLLLSMSVISTLCFLLVVLWVNWSKSRLQPEPLTPALRSIVDRIPGKSDALIYIGLKDIRESRLWVEVIPDSLKKAPLFKPQGRLDTLMRAAKINPSLDIDTLLISFKRHGYKEQNFLGIVWGPVSKKLPESFLRTNSTTVETIGGHQCYALDSTLWLCPIGTKQIALTNNKKMLTDFLVPTGSFYQRDSLSVALINKALYKSHLWFALPSAAWTIRALQSLTSTNQGVKSLGNLNRIQNLALSVKFNDGIEGQSEWVYTTPQAAFFASTFLWGAVKLSELSGTRTSEQTRQLLNKIEIRQNMESIIIHTKLPLEFFQAAKQKELP</sequence>
<accession>B4SE09</accession>
<organism evidence="2 3">
    <name type="scientific">Pelodictyon phaeoclathratiforme (strain DSM 5477 / BU-1)</name>
    <dbReference type="NCBI Taxonomy" id="324925"/>
    <lineage>
        <taxon>Bacteria</taxon>
        <taxon>Pseudomonadati</taxon>
        <taxon>Chlorobiota</taxon>
        <taxon>Chlorobiia</taxon>
        <taxon>Chlorobiales</taxon>
        <taxon>Chlorobiaceae</taxon>
        <taxon>Chlorobium/Pelodictyon group</taxon>
        <taxon>Pelodictyon</taxon>
    </lineage>
</organism>
<dbReference type="AlphaFoldDB" id="B4SE09"/>
<reference evidence="2 3" key="1">
    <citation type="submission" date="2008-06" db="EMBL/GenBank/DDBJ databases">
        <title>Complete sequence of Pelodictyon phaeoclathratiforme BU-1.</title>
        <authorList>
            <consortium name="US DOE Joint Genome Institute"/>
            <person name="Lucas S."/>
            <person name="Copeland A."/>
            <person name="Lapidus A."/>
            <person name="Glavina del Rio T."/>
            <person name="Dalin E."/>
            <person name="Tice H."/>
            <person name="Bruce D."/>
            <person name="Goodwin L."/>
            <person name="Pitluck S."/>
            <person name="Schmutz J."/>
            <person name="Larimer F."/>
            <person name="Land M."/>
            <person name="Hauser L."/>
            <person name="Kyrpides N."/>
            <person name="Mikhailova N."/>
            <person name="Liu Z."/>
            <person name="Li T."/>
            <person name="Zhao F."/>
            <person name="Overmann J."/>
            <person name="Bryant D.A."/>
            <person name="Richardson P."/>
        </authorList>
    </citation>
    <scope>NUCLEOTIDE SEQUENCE [LARGE SCALE GENOMIC DNA]</scope>
    <source>
        <strain evidence="3">DSM 5477 / BU-1</strain>
    </source>
</reference>
<feature type="transmembrane region" description="Helical" evidence="1">
    <location>
        <begin position="21"/>
        <end position="43"/>
    </location>
</feature>
<dbReference type="Proteomes" id="UP000002724">
    <property type="component" value="Chromosome"/>
</dbReference>
<keyword evidence="1" id="KW-0472">Membrane</keyword>
<keyword evidence="1" id="KW-1133">Transmembrane helix</keyword>
<protein>
    <submittedName>
        <fullName evidence="2">Uncharacterized protein</fullName>
    </submittedName>
</protein>